<dbReference type="AlphaFoldDB" id="X1G2K6"/>
<organism evidence="1">
    <name type="scientific">marine sediment metagenome</name>
    <dbReference type="NCBI Taxonomy" id="412755"/>
    <lineage>
        <taxon>unclassified sequences</taxon>
        <taxon>metagenomes</taxon>
        <taxon>ecological metagenomes</taxon>
    </lineage>
</organism>
<proteinExistence type="predicted"/>
<name>X1G2K6_9ZZZZ</name>
<reference evidence="1" key="1">
    <citation type="journal article" date="2014" name="Front. Microbiol.">
        <title>High frequency of phylogenetically diverse reductive dehalogenase-homologous genes in deep subseafloor sedimentary metagenomes.</title>
        <authorList>
            <person name="Kawai M."/>
            <person name="Futagami T."/>
            <person name="Toyoda A."/>
            <person name="Takaki Y."/>
            <person name="Nishi S."/>
            <person name="Hori S."/>
            <person name="Arai W."/>
            <person name="Tsubouchi T."/>
            <person name="Morono Y."/>
            <person name="Uchiyama I."/>
            <person name="Ito T."/>
            <person name="Fujiyama A."/>
            <person name="Inagaki F."/>
            <person name="Takami H."/>
        </authorList>
    </citation>
    <scope>NUCLEOTIDE SEQUENCE</scope>
    <source>
        <strain evidence="1">Expedition CK06-06</strain>
    </source>
</reference>
<sequence>MTEKRKLKKTRLVRRKSTLLWGKVVGIEWKGDESLAKSLNFDYGLENKLLHSELKDPGGGIWIFPEPKHEYVRIRTAYSLPSPEAFETIGIIARYVKSW</sequence>
<gene>
    <name evidence="1" type="ORF">S03H2_13219</name>
</gene>
<accession>X1G2K6</accession>
<dbReference type="EMBL" id="BARU01006710">
    <property type="protein sequence ID" value="GAH35829.1"/>
    <property type="molecule type" value="Genomic_DNA"/>
</dbReference>
<evidence type="ECO:0000313" key="1">
    <source>
        <dbReference type="EMBL" id="GAH35829.1"/>
    </source>
</evidence>
<protein>
    <submittedName>
        <fullName evidence="1">Uncharacterized protein</fullName>
    </submittedName>
</protein>
<comment type="caution">
    <text evidence="1">The sequence shown here is derived from an EMBL/GenBank/DDBJ whole genome shotgun (WGS) entry which is preliminary data.</text>
</comment>